<sequence length="78" mass="8321">MRGGAARAPLDARLSQATPPANRSRRTRAPKVRYAKLRRPLAARSPARRFHILQRDTDPSSIGGQSTSAGVSKQGSAG</sequence>
<evidence type="ECO:0000256" key="1">
    <source>
        <dbReference type="SAM" id="MobiDB-lite"/>
    </source>
</evidence>
<proteinExistence type="predicted"/>
<feature type="region of interest" description="Disordered" evidence="1">
    <location>
        <begin position="1"/>
        <end position="78"/>
    </location>
</feature>
<dbReference type="AlphaFoldDB" id="A0AAU9TD82"/>
<name>A0AAU9TD82_EUPED</name>
<feature type="compositionally biased region" description="Polar residues" evidence="1">
    <location>
        <begin position="59"/>
        <end position="78"/>
    </location>
</feature>
<reference evidence="2" key="1">
    <citation type="submission" date="2022-03" db="EMBL/GenBank/DDBJ databases">
        <authorList>
            <person name="Tunstrom K."/>
        </authorList>
    </citation>
    <scope>NUCLEOTIDE SEQUENCE</scope>
</reference>
<accession>A0AAU9TD82</accession>
<comment type="caution">
    <text evidence="2">The sequence shown here is derived from an EMBL/GenBank/DDBJ whole genome shotgun (WGS) entry which is preliminary data.</text>
</comment>
<evidence type="ECO:0008006" key="4">
    <source>
        <dbReference type="Google" id="ProtNLM"/>
    </source>
</evidence>
<feature type="compositionally biased region" description="Basic residues" evidence="1">
    <location>
        <begin position="23"/>
        <end position="52"/>
    </location>
</feature>
<gene>
    <name evidence="2" type="ORF">EEDITHA_LOCUS1455</name>
</gene>
<dbReference type="EMBL" id="CAKOGL010000003">
    <property type="protein sequence ID" value="CAH2084928.1"/>
    <property type="molecule type" value="Genomic_DNA"/>
</dbReference>
<keyword evidence="3" id="KW-1185">Reference proteome</keyword>
<protein>
    <recommendedName>
        <fullName evidence="4">Histone H3</fullName>
    </recommendedName>
</protein>
<organism evidence="2 3">
    <name type="scientific">Euphydryas editha</name>
    <name type="common">Edith's checkerspot</name>
    <dbReference type="NCBI Taxonomy" id="104508"/>
    <lineage>
        <taxon>Eukaryota</taxon>
        <taxon>Metazoa</taxon>
        <taxon>Ecdysozoa</taxon>
        <taxon>Arthropoda</taxon>
        <taxon>Hexapoda</taxon>
        <taxon>Insecta</taxon>
        <taxon>Pterygota</taxon>
        <taxon>Neoptera</taxon>
        <taxon>Endopterygota</taxon>
        <taxon>Lepidoptera</taxon>
        <taxon>Glossata</taxon>
        <taxon>Ditrysia</taxon>
        <taxon>Papilionoidea</taxon>
        <taxon>Nymphalidae</taxon>
        <taxon>Nymphalinae</taxon>
        <taxon>Euphydryas</taxon>
    </lineage>
</organism>
<evidence type="ECO:0000313" key="3">
    <source>
        <dbReference type="Proteomes" id="UP001153954"/>
    </source>
</evidence>
<dbReference type="Proteomes" id="UP001153954">
    <property type="component" value="Unassembled WGS sequence"/>
</dbReference>
<evidence type="ECO:0000313" key="2">
    <source>
        <dbReference type="EMBL" id="CAH2084928.1"/>
    </source>
</evidence>